<dbReference type="AlphaFoldDB" id="A0A430FJF3"/>
<accession>A0A430FJF3</accession>
<keyword evidence="2" id="KW-1185">Reference proteome</keyword>
<dbReference type="EMBL" id="QXGK01000020">
    <property type="protein sequence ID" value="RSX53009.1"/>
    <property type="molecule type" value="Genomic_DNA"/>
</dbReference>
<organism evidence="1 2">
    <name type="scientific">Bifidobacterium samirii</name>
    <dbReference type="NCBI Taxonomy" id="2306974"/>
    <lineage>
        <taxon>Bacteria</taxon>
        <taxon>Bacillati</taxon>
        <taxon>Actinomycetota</taxon>
        <taxon>Actinomycetes</taxon>
        <taxon>Bifidobacteriales</taxon>
        <taxon>Bifidobacteriaceae</taxon>
        <taxon>Bifidobacterium</taxon>
    </lineage>
</organism>
<dbReference type="RefSeq" id="WP_125968934.1">
    <property type="nucleotide sequence ID" value="NZ_QXGK01000020.1"/>
</dbReference>
<dbReference type="Proteomes" id="UP000287470">
    <property type="component" value="Unassembled WGS sequence"/>
</dbReference>
<proteinExistence type="predicted"/>
<name>A0A430FJF3_9BIFI</name>
<reference evidence="1 2" key="1">
    <citation type="submission" date="2018-09" db="EMBL/GenBank/DDBJ databases">
        <title>Characterization of the phylogenetic diversity of five novel species belonging to the genus Bifidobacterium.</title>
        <authorList>
            <person name="Lugli G.A."/>
            <person name="Duranti S."/>
            <person name="Milani C."/>
        </authorList>
    </citation>
    <scope>NUCLEOTIDE SEQUENCE [LARGE SCALE GENOMIC DNA]</scope>
    <source>
        <strain evidence="1 2">2033B</strain>
    </source>
</reference>
<protein>
    <submittedName>
        <fullName evidence="1">Uncharacterized protein</fullName>
    </submittedName>
</protein>
<comment type="caution">
    <text evidence="1">The sequence shown here is derived from an EMBL/GenBank/DDBJ whole genome shotgun (WGS) entry which is preliminary data.</text>
</comment>
<evidence type="ECO:0000313" key="1">
    <source>
        <dbReference type="EMBL" id="RSX53009.1"/>
    </source>
</evidence>
<gene>
    <name evidence="1" type="ORF">D2E24_1680</name>
</gene>
<sequence>MTNTTTTDPTPTGRVHTIDTIRDMIDDLGLIATTPYKPIDPDHYPQALADLMLTYGTPTYLEYD</sequence>
<evidence type="ECO:0000313" key="2">
    <source>
        <dbReference type="Proteomes" id="UP000287470"/>
    </source>
</evidence>